<dbReference type="Proteomes" id="UP000520198">
    <property type="component" value="Unassembled WGS sequence"/>
</dbReference>
<dbReference type="PROSITE" id="PS50983">
    <property type="entry name" value="FE_B12_PBP"/>
    <property type="match status" value="1"/>
</dbReference>
<reference evidence="3 4" key="1">
    <citation type="submission" date="2020-06" db="EMBL/GenBank/DDBJ databases">
        <authorList>
            <person name="Grouzdev D.S."/>
        </authorList>
    </citation>
    <scope>NUCLEOTIDE SEQUENCE [LARGE SCALE GENOMIC DNA]</scope>
    <source>
        <strain evidence="3 4">HO-A22</strain>
    </source>
</reference>
<comment type="caution">
    <text evidence="3">The sequence shown here is derived from an EMBL/GenBank/DDBJ whole genome shotgun (WGS) entry which is preliminary data.</text>
</comment>
<evidence type="ECO:0000313" key="3">
    <source>
        <dbReference type="EMBL" id="NVD40247.1"/>
    </source>
</evidence>
<feature type="domain" description="Fe/B12 periplasmic-binding" evidence="2">
    <location>
        <begin position="31"/>
        <end position="283"/>
    </location>
</feature>
<evidence type="ECO:0000259" key="2">
    <source>
        <dbReference type="PROSITE" id="PS50983"/>
    </source>
</evidence>
<evidence type="ECO:0000313" key="4">
    <source>
        <dbReference type="Proteomes" id="UP000520198"/>
    </source>
</evidence>
<keyword evidence="4" id="KW-1185">Reference proteome</keyword>
<dbReference type="PANTHER" id="PTHR30535">
    <property type="entry name" value="VITAMIN B12-BINDING PROTEIN"/>
    <property type="match status" value="1"/>
</dbReference>
<accession>A0A7Y6UNJ8</accession>
<dbReference type="Pfam" id="PF01497">
    <property type="entry name" value="Peripla_BP_2"/>
    <property type="match status" value="1"/>
</dbReference>
<dbReference type="SUPFAM" id="SSF53807">
    <property type="entry name" value="Helical backbone' metal receptor"/>
    <property type="match status" value="1"/>
</dbReference>
<name>A0A7Y6UNJ8_9HYPH</name>
<dbReference type="InterPro" id="IPR050902">
    <property type="entry name" value="ABC_Transporter_SBP"/>
</dbReference>
<dbReference type="EMBL" id="JABWDU010000003">
    <property type="protein sequence ID" value="NVD40247.1"/>
    <property type="molecule type" value="Genomic_DNA"/>
</dbReference>
<dbReference type="PANTHER" id="PTHR30535:SF34">
    <property type="entry name" value="MOLYBDATE-BINDING PROTEIN MOLA"/>
    <property type="match status" value="1"/>
</dbReference>
<feature type="chain" id="PRO_5030805863" evidence="1">
    <location>
        <begin position="26"/>
        <end position="283"/>
    </location>
</feature>
<organism evidence="3 4">
    <name type="scientific">Ensifer oleiphilus</name>
    <dbReference type="NCBI Taxonomy" id="2742698"/>
    <lineage>
        <taxon>Bacteria</taxon>
        <taxon>Pseudomonadati</taxon>
        <taxon>Pseudomonadota</taxon>
        <taxon>Alphaproteobacteria</taxon>
        <taxon>Hyphomicrobiales</taxon>
        <taxon>Rhizobiaceae</taxon>
        <taxon>Sinorhizobium/Ensifer group</taxon>
        <taxon>Ensifer</taxon>
    </lineage>
</organism>
<gene>
    <name evidence="3" type="ORF">HT585_15370</name>
</gene>
<protein>
    <submittedName>
        <fullName evidence="3">ABC transporter substrate-binding protein</fullName>
    </submittedName>
</protein>
<sequence length="283" mass="29868">MTSGWCRRYLVAGVLWAALPHGASADGTPRRVVSMNVCTDQMAMLVAGKGQLYSVSYLATDGSTSALAAEATSYVVNHGLAEEIFLMKPDLVIAGTYTTRTTVDLLKRLGFAVEELAPEASIAEVRANLQRMGKLLGRQQRADELVGAMDAEIARLNEIKLPELDLALYYANGFTSGSGTLVADIVGIAGLANLAGKLGISGTGHLSLEALVLARPDLIAIDSSSERGPALAKQNFAHPAFRAVAPPQRTVQLDSRYTICGGPFTLIAANILQQAALKLDTGK</sequence>
<proteinExistence type="predicted"/>
<evidence type="ECO:0000256" key="1">
    <source>
        <dbReference type="SAM" id="SignalP"/>
    </source>
</evidence>
<dbReference type="InterPro" id="IPR002491">
    <property type="entry name" value="ABC_transptr_periplasmic_BD"/>
</dbReference>
<feature type="signal peptide" evidence="1">
    <location>
        <begin position="1"/>
        <end position="25"/>
    </location>
</feature>
<keyword evidence="1" id="KW-0732">Signal</keyword>
<dbReference type="Gene3D" id="3.40.50.1980">
    <property type="entry name" value="Nitrogenase molybdenum iron protein domain"/>
    <property type="match status" value="2"/>
</dbReference>
<dbReference type="AlphaFoldDB" id="A0A7Y6UNJ8"/>